<evidence type="ECO:0000256" key="2">
    <source>
        <dbReference type="ARBA" id="ARBA00023157"/>
    </source>
</evidence>
<evidence type="ECO:0000313" key="6">
    <source>
        <dbReference type="Proteomes" id="UP001054837"/>
    </source>
</evidence>
<evidence type="ECO:0000313" key="5">
    <source>
        <dbReference type="EMBL" id="GIX86056.1"/>
    </source>
</evidence>
<dbReference type="InterPro" id="IPR036383">
    <property type="entry name" value="TSP1_rpt_sf"/>
</dbReference>
<dbReference type="PANTHER" id="PTHR22906:SF21">
    <property type="entry name" value="SEMA DOMAIN-CONTAINING PROTEIN"/>
    <property type="match status" value="1"/>
</dbReference>
<dbReference type="PRINTS" id="PR01705">
    <property type="entry name" value="TSP1REPEAT"/>
</dbReference>
<feature type="compositionally biased region" description="Gly residues" evidence="3">
    <location>
        <begin position="393"/>
        <end position="403"/>
    </location>
</feature>
<dbReference type="InterPro" id="IPR000884">
    <property type="entry name" value="TSP1_rpt"/>
</dbReference>
<protein>
    <submittedName>
        <fullName evidence="5">Coadhesin</fullName>
    </submittedName>
</protein>
<dbReference type="PROSITE" id="PS50092">
    <property type="entry name" value="TSP1"/>
    <property type="match status" value="5"/>
</dbReference>
<dbReference type="FunFam" id="2.20.100.10:FF:000007">
    <property type="entry name" value="Thrombospondin 1"/>
    <property type="match status" value="2"/>
</dbReference>
<dbReference type="FunFam" id="2.20.100.10:FF:000001">
    <property type="entry name" value="semaphorin-5A isoform X1"/>
    <property type="match status" value="1"/>
</dbReference>
<dbReference type="PANTHER" id="PTHR22906">
    <property type="entry name" value="PROPERDIN"/>
    <property type="match status" value="1"/>
</dbReference>
<feature type="compositionally biased region" description="Basic and acidic residues" evidence="3">
    <location>
        <begin position="374"/>
        <end position="384"/>
    </location>
</feature>
<gene>
    <name evidence="5" type="ORF">CDAR_285621</name>
</gene>
<feature type="region of interest" description="Disordered" evidence="3">
    <location>
        <begin position="374"/>
        <end position="416"/>
    </location>
</feature>
<evidence type="ECO:0000256" key="4">
    <source>
        <dbReference type="SAM" id="SignalP"/>
    </source>
</evidence>
<dbReference type="Proteomes" id="UP001054837">
    <property type="component" value="Unassembled WGS sequence"/>
</dbReference>
<dbReference type="SMART" id="SM00209">
    <property type="entry name" value="TSP1"/>
    <property type="match status" value="6"/>
</dbReference>
<sequence length="416" mass="45313">MLLFIPALLLVLYLPQESGAADSTWGEWSEWESCSVSCGQGDRKRFRACNMVTGRWCRGKYVETKICDTTIPCPVDGGWNHWSPWSACSVTCGEGTHHRQRSCSNPIPTPGGKNCEGQAQEKDSCFAVKACPRDGGWSSWSKWSMCSVTCGQRGTIHRYRSCNSPPPAADGKPCEGSSQNTRACKALVPCPVNGQWSEWSEWSGCSVSCGTGLRMRRRACDNPPPQHGGNHCDRTDAAEVQTHSCTADIANCPVNGGWSEWGDWGPCHTPDCITENAPAYSFRQRSCNAPLPQHKGTMCQGVFLNDGLCAQAINCKVDGNWGEWSEWGCGPLVASRTRLCNSPPPSRGGKKCPEKDKETFFRENGENRFFELCPKKDGTKKEDGRFDDEDVAGGSGSGAGQWSGDGPDDENLAADD</sequence>
<feature type="compositionally biased region" description="Acidic residues" evidence="3">
    <location>
        <begin position="406"/>
        <end position="416"/>
    </location>
</feature>
<feature type="chain" id="PRO_5043864932" evidence="4">
    <location>
        <begin position="21"/>
        <end position="416"/>
    </location>
</feature>
<dbReference type="InterPro" id="IPR052065">
    <property type="entry name" value="Compl_asym_regulator"/>
</dbReference>
<comment type="caution">
    <text evidence="5">The sequence shown here is derived from an EMBL/GenBank/DDBJ whole genome shotgun (WGS) entry which is preliminary data.</text>
</comment>
<evidence type="ECO:0000256" key="3">
    <source>
        <dbReference type="SAM" id="MobiDB-lite"/>
    </source>
</evidence>
<name>A0AAV4NMR4_9ARAC</name>
<keyword evidence="6" id="KW-1185">Reference proteome</keyword>
<dbReference type="SUPFAM" id="SSF82895">
    <property type="entry name" value="TSP-1 type 1 repeat"/>
    <property type="match status" value="6"/>
</dbReference>
<evidence type="ECO:0000256" key="1">
    <source>
        <dbReference type="ARBA" id="ARBA00022737"/>
    </source>
</evidence>
<dbReference type="EMBL" id="BPLQ01001852">
    <property type="protein sequence ID" value="GIX86056.1"/>
    <property type="molecule type" value="Genomic_DNA"/>
</dbReference>
<keyword evidence="1" id="KW-0677">Repeat</keyword>
<dbReference type="Gene3D" id="2.20.100.10">
    <property type="entry name" value="Thrombospondin type-1 (TSP1) repeat"/>
    <property type="match status" value="6"/>
</dbReference>
<dbReference type="Pfam" id="PF00090">
    <property type="entry name" value="TSP_1"/>
    <property type="match status" value="5"/>
</dbReference>
<keyword evidence="2" id="KW-1015">Disulfide bond</keyword>
<dbReference type="AlphaFoldDB" id="A0AAV4NMR4"/>
<keyword evidence="4" id="KW-0732">Signal</keyword>
<reference evidence="5 6" key="1">
    <citation type="submission" date="2021-06" db="EMBL/GenBank/DDBJ databases">
        <title>Caerostris darwini draft genome.</title>
        <authorList>
            <person name="Kono N."/>
            <person name="Arakawa K."/>
        </authorList>
    </citation>
    <scope>NUCLEOTIDE SEQUENCE [LARGE SCALE GENOMIC DNA]</scope>
</reference>
<accession>A0AAV4NMR4</accession>
<proteinExistence type="predicted"/>
<feature type="signal peptide" evidence="4">
    <location>
        <begin position="1"/>
        <end position="20"/>
    </location>
</feature>
<organism evidence="5 6">
    <name type="scientific">Caerostris darwini</name>
    <dbReference type="NCBI Taxonomy" id="1538125"/>
    <lineage>
        <taxon>Eukaryota</taxon>
        <taxon>Metazoa</taxon>
        <taxon>Ecdysozoa</taxon>
        <taxon>Arthropoda</taxon>
        <taxon>Chelicerata</taxon>
        <taxon>Arachnida</taxon>
        <taxon>Araneae</taxon>
        <taxon>Araneomorphae</taxon>
        <taxon>Entelegynae</taxon>
        <taxon>Araneoidea</taxon>
        <taxon>Araneidae</taxon>
        <taxon>Caerostris</taxon>
    </lineage>
</organism>